<accession>Q1D4G6</accession>
<reference evidence="2 3" key="1">
    <citation type="journal article" date="2006" name="Proc. Natl. Acad. Sci. U.S.A.">
        <title>Evolution of sensory complexity recorded in a myxobacterial genome.</title>
        <authorList>
            <person name="Goldman B.S."/>
            <person name="Nierman W.C."/>
            <person name="Kaiser D."/>
            <person name="Slater S.C."/>
            <person name="Durkin A.S."/>
            <person name="Eisen J.A."/>
            <person name="Ronning C.M."/>
            <person name="Barbazuk W.B."/>
            <person name="Blanchard M."/>
            <person name="Field C."/>
            <person name="Halling C."/>
            <person name="Hinkle G."/>
            <person name="Iartchuk O."/>
            <person name="Kim H.S."/>
            <person name="Mackenzie C."/>
            <person name="Madupu R."/>
            <person name="Miller N."/>
            <person name="Shvartsbeyn A."/>
            <person name="Sullivan S.A."/>
            <person name="Vaudin M."/>
            <person name="Wiegand R."/>
            <person name="Kaplan H.B."/>
        </authorList>
    </citation>
    <scope>NUCLEOTIDE SEQUENCE [LARGE SCALE GENOMIC DNA]</scope>
    <source>
        <strain evidence="3">DK1622</strain>
    </source>
</reference>
<dbReference type="HOGENOM" id="CLU_3009558_0_0_7"/>
<proteinExistence type="predicted"/>
<gene>
    <name evidence="2" type="ordered locus">MXAN_4282</name>
</gene>
<evidence type="ECO:0000256" key="1">
    <source>
        <dbReference type="SAM" id="MobiDB-lite"/>
    </source>
</evidence>
<dbReference type="STRING" id="246197.MXAN_4282"/>
<keyword evidence="3" id="KW-1185">Reference proteome</keyword>
<dbReference type="EnsemblBacteria" id="ABF92789">
    <property type="protein sequence ID" value="ABF92789"/>
    <property type="gene ID" value="MXAN_4282"/>
</dbReference>
<feature type="compositionally biased region" description="Low complexity" evidence="1">
    <location>
        <begin position="34"/>
        <end position="44"/>
    </location>
</feature>
<evidence type="ECO:0000313" key="2">
    <source>
        <dbReference type="EMBL" id="ABF92789.1"/>
    </source>
</evidence>
<dbReference type="AlphaFoldDB" id="Q1D4G6"/>
<feature type="region of interest" description="Disordered" evidence="1">
    <location>
        <begin position="34"/>
        <end position="56"/>
    </location>
</feature>
<organism evidence="2 3">
    <name type="scientific">Myxococcus xanthus (strain DK1622)</name>
    <dbReference type="NCBI Taxonomy" id="246197"/>
    <lineage>
        <taxon>Bacteria</taxon>
        <taxon>Pseudomonadati</taxon>
        <taxon>Myxococcota</taxon>
        <taxon>Myxococcia</taxon>
        <taxon>Myxococcales</taxon>
        <taxon>Cystobacterineae</taxon>
        <taxon>Myxococcaceae</taxon>
        <taxon>Myxococcus</taxon>
    </lineage>
</organism>
<dbReference type="EMBL" id="CP000113">
    <property type="protein sequence ID" value="ABF92789.1"/>
    <property type="molecule type" value="Genomic_DNA"/>
</dbReference>
<name>Q1D4G6_MYXXD</name>
<protein>
    <submittedName>
        <fullName evidence="2">Uncharacterized protein</fullName>
    </submittedName>
</protein>
<evidence type="ECO:0000313" key="3">
    <source>
        <dbReference type="Proteomes" id="UP000002402"/>
    </source>
</evidence>
<sequence length="56" mass="6445">MNKPHPSNVTHPIFAFLRDHATFEQMREFTCWSTPRSTWSTPTRAMRPSGTKHSGS</sequence>
<dbReference type="Proteomes" id="UP000002402">
    <property type="component" value="Chromosome"/>
</dbReference>
<dbReference type="KEGG" id="mxa:MXAN_4282"/>